<dbReference type="InterPro" id="IPR017685">
    <property type="entry name" value="ArgP"/>
</dbReference>
<accession>A0A7D5V7Q0</accession>
<evidence type="ECO:0000256" key="4">
    <source>
        <dbReference type="ARBA" id="ARBA00023163"/>
    </source>
</evidence>
<evidence type="ECO:0000256" key="3">
    <source>
        <dbReference type="ARBA" id="ARBA00023125"/>
    </source>
</evidence>
<keyword evidence="7" id="KW-1185">Reference proteome</keyword>
<dbReference type="PROSITE" id="PS50931">
    <property type="entry name" value="HTH_LYSR"/>
    <property type="match status" value="1"/>
</dbReference>
<dbReference type="NCBIfam" id="TIGR03298">
    <property type="entry name" value="argP"/>
    <property type="match status" value="1"/>
</dbReference>
<dbReference type="Pfam" id="PF00126">
    <property type="entry name" value="HTH_1"/>
    <property type="match status" value="1"/>
</dbReference>
<keyword evidence="3" id="KW-0238">DNA-binding</keyword>
<dbReference type="InterPro" id="IPR050176">
    <property type="entry name" value="LTTR"/>
</dbReference>
<evidence type="ECO:0000259" key="5">
    <source>
        <dbReference type="PROSITE" id="PS50931"/>
    </source>
</evidence>
<dbReference type="InterPro" id="IPR000847">
    <property type="entry name" value="LysR_HTH_N"/>
</dbReference>
<comment type="similarity">
    <text evidence="1">Belongs to the LysR transcriptional regulatory family.</text>
</comment>
<evidence type="ECO:0000313" key="6">
    <source>
        <dbReference type="EMBL" id="QLI80174.1"/>
    </source>
</evidence>
<dbReference type="Proteomes" id="UP000510822">
    <property type="component" value="Chromosome"/>
</dbReference>
<dbReference type="KEGG" id="cfon:HZU75_00705"/>
<reference evidence="6 7" key="1">
    <citation type="journal article" date="2016" name="Int. J. Syst. Evol. Microbiol.">
        <title>Chitinibacter fontanus sp. nov., isolated from a spring.</title>
        <authorList>
            <person name="Sheu S.Y."/>
            <person name="Li Y.S."/>
            <person name="Young C.C."/>
            <person name="Chen W.M."/>
        </authorList>
    </citation>
    <scope>NUCLEOTIDE SEQUENCE [LARGE SCALE GENOMIC DNA]</scope>
    <source>
        <strain evidence="6 7">STM-7</strain>
    </source>
</reference>
<dbReference type="PRINTS" id="PR00039">
    <property type="entry name" value="HTHLYSR"/>
</dbReference>
<dbReference type="SUPFAM" id="SSF53850">
    <property type="entry name" value="Periplasmic binding protein-like II"/>
    <property type="match status" value="1"/>
</dbReference>
<dbReference type="NCBIfam" id="NF009888">
    <property type="entry name" value="PRK13348.1"/>
    <property type="match status" value="1"/>
</dbReference>
<dbReference type="EMBL" id="CP058952">
    <property type="protein sequence ID" value="QLI80174.1"/>
    <property type="molecule type" value="Genomic_DNA"/>
</dbReference>
<dbReference type="RefSeq" id="WP_180307319.1">
    <property type="nucleotide sequence ID" value="NZ_CP058952.1"/>
</dbReference>
<dbReference type="NCBIfam" id="NF002964">
    <property type="entry name" value="PRK03635.1"/>
    <property type="match status" value="1"/>
</dbReference>
<dbReference type="PANTHER" id="PTHR30579:SF2">
    <property type="entry name" value="HTH-TYPE TRANSCRIPTIONAL REGULATOR ARGP"/>
    <property type="match status" value="1"/>
</dbReference>
<dbReference type="InterPro" id="IPR005119">
    <property type="entry name" value="LysR_subst-bd"/>
</dbReference>
<gene>
    <name evidence="6" type="ORF">HZU75_00705</name>
</gene>
<dbReference type="Pfam" id="PF03466">
    <property type="entry name" value="LysR_substrate"/>
    <property type="match status" value="1"/>
</dbReference>
<sequence length="298" mass="33292">MQFDHRQAEALLAVVDSGSFEQAALALHLTPSAISQRVRQLETALGTPLLVRSRPCRATLAGQQLLQYLRRARLLEQDFLAGFSGEASAPLAVPLAVNADTLSTWLLPALSEFLITENVLISLIVDDQDHTYSLMQEGQALACVSAEPHPMQGCVVHQLGILRYRMLASPAFYQRWFAHGYEREAARLAPVMVFNRKDALQSNFLLQLFGLRPGAYPEHHVPASEPYLQSILLGLGYGMVPHLQADPLIGSGELIDVAPQKPTDVMLYWHHWKVQPPRLERLSRRLVDSARQRLLQPD</sequence>
<dbReference type="SUPFAM" id="SSF46785">
    <property type="entry name" value="Winged helix' DNA-binding domain"/>
    <property type="match status" value="1"/>
</dbReference>
<dbReference type="GO" id="GO:0003700">
    <property type="term" value="F:DNA-binding transcription factor activity"/>
    <property type="evidence" value="ECO:0007669"/>
    <property type="project" value="InterPro"/>
</dbReference>
<organism evidence="6 7">
    <name type="scientific">Chitinibacter fontanus</name>
    <dbReference type="NCBI Taxonomy" id="1737446"/>
    <lineage>
        <taxon>Bacteria</taxon>
        <taxon>Pseudomonadati</taxon>
        <taxon>Pseudomonadota</taxon>
        <taxon>Betaproteobacteria</taxon>
        <taxon>Neisseriales</taxon>
        <taxon>Chitinibacteraceae</taxon>
        <taxon>Chitinibacter</taxon>
    </lineage>
</organism>
<proteinExistence type="inferred from homology"/>
<name>A0A7D5V7Q0_9NEIS</name>
<keyword evidence="2" id="KW-0805">Transcription regulation</keyword>
<dbReference type="Gene3D" id="3.40.190.290">
    <property type="match status" value="1"/>
</dbReference>
<dbReference type="GO" id="GO:0003677">
    <property type="term" value="F:DNA binding"/>
    <property type="evidence" value="ECO:0007669"/>
    <property type="project" value="UniProtKB-KW"/>
</dbReference>
<evidence type="ECO:0000313" key="7">
    <source>
        <dbReference type="Proteomes" id="UP000510822"/>
    </source>
</evidence>
<dbReference type="AlphaFoldDB" id="A0A7D5V7Q0"/>
<evidence type="ECO:0000256" key="1">
    <source>
        <dbReference type="ARBA" id="ARBA00009437"/>
    </source>
</evidence>
<evidence type="ECO:0000256" key="2">
    <source>
        <dbReference type="ARBA" id="ARBA00023015"/>
    </source>
</evidence>
<feature type="domain" description="HTH lysR-type" evidence="5">
    <location>
        <begin position="1"/>
        <end position="59"/>
    </location>
</feature>
<protein>
    <submittedName>
        <fullName evidence="6">LysR family transcriptional regulator ArgP</fullName>
    </submittedName>
</protein>
<dbReference type="InterPro" id="IPR036388">
    <property type="entry name" value="WH-like_DNA-bd_sf"/>
</dbReference>
<keyword evidence="4" id="KW-0804">Transcription</keyword>
<dbReference type="InterPro" id="IPR036390">
    <property type="entry name" value="WH_DNA-bd_sf"/>
</dbReference>
<dbReference type="PANTHER" id="PTHR30579">
    <property type="entry name" value="TRANSCRIPTIONAL REGULATOR"/>
    <property type="match status" value="1"/>
</dbReference>
<dbReference type="Gene3D" id="1.10.10.10">
    <property type="entry name" value="Winged helix-like DNA-binding domain superfamily/Winged helix DNA-binding domain"/>
    <property type="match status" value="1"/>
</dbReference>